<comment type="similarity">
    <text evidence="1">Belongs to the MT-A70-like family.</text>
</comment>
<dbReference type="GO" id="GO:0003676">
    <property type="term" value="F:nucleic acid binding"/>
    <property type="evidence" value="ECO:0007669"/>
    <property type="project" value="InterPro"/>
</dbReference>
<evidence type="ECO:0008006" key="5">
    <source>
        <dbReference type="Google" id="ProtNLM"/>
    </source>
</evidence>
<name>A0A6A6C8V9_ZASCE</name>
<dbReference type="AlphaFoldDB" id="A0A6A6C8V9"/>
<dbReference type="PROSITE" id="PS00092">
    <property type="entry name" value="N6_MTASE"/>
    <property type="match status" value="1"/>
</dbReference>
<dbReference type="Proteomes" id="UP000799537">
    <property type="component" value="Unassembled WGS sequence"/>
</dbReference>
<evidence type="ECO:0000313" key="3">
    <source>
        <dbReference type="EMBL" id="KAF2162670.1"/>
    </source>
</evidence>
<keyword evidence="4" id="KW-1185">Reference proteome</keyword>
<dbReference type="GO" id="GO:0005634">
    <property type="term" value="C:nucleus"/>
    <property type="evidence" value="ECO:0007669"/>
    <property type="project" value="TreeGrafter"/>
</dbReference>
<evidence type="ECO:0000256" key="2">
    <source>
        <dbReference type="SAM" id="MobiDB-lite"/>
    </source>
</evidence>
<dbReference type="GO" id="GO:0032259">
    <property type="term" value="P:methylation"/>
    <property type="evidence" value="ECO:0007669"/>
    <property type="project" value="InterPro"/>
</dbReference>
<dbReference type="GO" id="GO:0008168">
    <property type="term" value="F:methyltransferase activity"/>
    <property type="evidence" value="ECO:0007669"/>
    <property type="project" value="InterPro"/>
</dbReference>
<protein>
    <recommendedName>
        <fullName evidence="5">MT-A70-domain-containing protein</fullName>
    </recommendedName>
</protein>
<organism evidence="3 4">
    <name type="scientific">Zasmidium cellare ATCC 36951</name>
    <dbReference type="NCBI Taxonomy" id="1080233"/>
    <lineage>
        <taxon>Eukaryota</taxon>
        <taxon>Fungi</taxon>
        <taxon>Dikarya</taxon>
        <taxon>Ascomycota</taxon>
        <taxon>Pezizomycotina</taxon>
        <taxon>Dothideomycetes</taxon>
        <taxon>Dothideomycetidae</taxon>
        <taxon>Mycosphaerellales</taxon>
        <taxon>Mycosphaerellaceae</taxon>
        <taxon>Zasmidium</taxon>
    </lineage>
</organism>
<dbReference type="InterPro" id="IPR007757">
    <property type="entry name" value="MT-A70-like"/>
</dbReference>
<dbReference type="GeneID" id="54561600"/>
<dbReference type="OrthoDB" id="61116at2759"/>
<dbReference type="PROSITE" id="PS51143">
    <property type="entry name" value="MT_A70"/>
    <property type="match status" value="1"/>
</dbReference>
<evidence type="ECO:0000313" key="4">
    <source>
        <dbReference type="Proteomes" id="UP000799537"/>
    </source>
</evidence>
<dbReference type="SUPFAM" id="SSF53335">
    <property type="entry name" value="S-adenosyl-L-methionine-dependent methyltransferases"/>
    <property type="match status" value="1"/>
</dbReference>
<dbReference type="InterPro" id="IPR002052">
    <property type="entry name" value="DNA_methylase_N6_adenine_CS"/>
</dbReference>
<dbReference type="PANTHER" id="PTHR12829:SF4">
    <property type="entry name" value="N(6)-ADENINE-SPECIFIC METHYLTRANSFERASE METTL4"/>
    <property type="match status" value="1"/>
</dbReference>
<proteinExistence type="inferred from homology"/>
<dbReference type="PANTHER" id="PTHR12829">
    <property type="entry name" value="N6-ADENOSINE-METHYLTRANSFERASE"/>
    <property type="match status" value="1"/>
</dbReference>
<reference evidence="3" key="1">
    <citation type="journal article" date="2020" name="Stud. Mycol.">
        <title>101 Dothideomycetes genomes: a test case for predicting lifestyles and emergence of pathogens.</title>
        <authorList>
            <person name="Haridas S."/>
            <person name="Albert R."/>
            <person name="Binder M."/>
            <person name="Bloem J."/>
            <person name="Labutti K."/>
            <person name="Salamov A."/>
            <person name="Andreopoulos B."/>
            <person name="Baker S."/>
            <person name="Barry K."/>
            <person name="Bills G."/>
            <person name="Bluhm B."/>
            <person name="Cannon C."/>
            <person name="Castanera R."/>
            <person name="Culley D."/>
            <person name="Daum C."/>
            <person name="Ezra D."/>
            <person name="Gonzalez J."/>
            <person name="Henrissat B."/>
            <person name="Kuo A."/>
            <person name="Liang C."/>
            <person name="Lipzen A."/>
            <person name="Lutzoni F."/>
            <person name="Magnuson J."/>
            <person name="Mondo S."/>
            <person name="Nolan M."/>
            <person name="Ohm R."/>
            <person name="Pangilinan J."/>
            <person name="Park H.-J."/>
            <person name="Ramirez L."/>
            <person name="Alfaro M."/>
            <person name="Sun H."/>
            <person name="Tritt A."/>
            <person name="Yoshinaga Y."/>
            <person name="Zwiers L.-H."/>
            <person name="Turgeon B."/>
            <person name="Goodwin S."/>
            <person name="Spatafora J."/>
            <person name="Crous P."/>
            <person name="Grigoriev I."/>
        </authorList>
    </citation>
    <scope>NUCLEOTIDE SEQUENCE</scope>
    <source>
        <strain evidence="3">ATCC 36951</strain>
    </source>
</reference>
<feature type="compositionally biased region" description="Polar residues" evidence="2">
    <location>
        <begin position="190"/>
        <end position="199"/>
    </location>
</feature>
<sequence length="453" mass="51415">MAGTGSPILWQDEKRSITLLDIPRSVSAAQGTAERPCYDLLLSSEPLEKPFVVVEPKSNKAKQNLQQNTVDEELHTAYRDILDNALQSIRQHHQGPWALKRPFIAGQSIVRPGKKRKLDSQDITRDVHSVAETEDALPENGLLDRIAQSDFTNQDPAEREPEEEACQICDSDDPNFQTNCSPSPLLKSHQPPNCSSDQQTANPIRIAPFSSFHLSDCTTHSRAFHTSIRHQANSHETRRHFDFILLDPPWPNRSVKRTYQTPGAGYAISNSLDDVYDLLLKMDLDMLMAEDCLVGMWITNKQAIRELVLGEDGVFDQWGVELVEEWIWLKTTVYGETVTPVESAWRKPYEILLLGRKQRRGGAASGDVTDVKRRCIVAVPDLHSRKPCLKELIEPLMPDPKDYRALEVFARHLVAGWWSWGNKCTKFNTESNWRRADDFKDTNADQKAVDRAP</sequence>
<dbReference type="Pfam" id="PF05063">
    <property type="entry name" value="MT-A70"/>
    <property type="match status" value="1"/>
</dbReference>
<evidence type="ECO:0000256" key="1">
    <source>
        <dbReference type="PROSITE-ProRule" id="PRU00489"/>
    </source>
</evidence>
<accession>A0A6A6C8V9</accession>
<feature type="region of interest" description="Disordered" evidence="2">
    <location>
        <begin position="177"/>
        <end position="199"/>
    </location>
</feature>
<gene>
    <name evidence="3" type="ORF">M409DRAFT_26908</name>
</gene>
<dbReference type="InterPro" id="IPR029063">
    <property type="entry name" value="SAM-dependent_MTases_sf"/>
</dbReference>
<dbReference type="RefSeq" id="XP_033663559.1">
    <property type="nucleotide sequence ID" value="XM_033808328.1"/>
</dbReference>
<dbReference type="EMBL" id="ML993612">
    <property type="protein sequence ID" value="KAF2162670.1"/>
    <property type="molecule type" value="Genomic_DNA"/>
</dbReference>